<evidence type="ECO:0000256" key="2">
    <source>
        <dbReference type="PIRSR" id="PIRSR006156-1"/>
    </source>
</evidence>
<dbReference type="GO" id="GO:0004521">
    <property type="term" value="F:RNA endonuclease activity"/>
    <property type="evidence" value="ECO:0007669"/>
    <property type="project" value="TreeGrafter"/>
</dbReference>
<dbReference type="InterPro" id="IPR035093">
    <property type="entry name" value="RelE/ParE_toxin_dom_sf"/>
</dbReference>
<dbReference type="Pfam" id="PF15738">
    <property type="entry name" value="YafQ_toxin"/>
    <property type="match status" value="1"/>
</dbReference>
<keyword evidence="1" id="KW-1277">Toxin-antitoxin system</keyword>
<proteinExistence type="predicted"/>
<dbReference type="GO" id="GO:0006415">
    <property type="term" value="P:translational termination"/>
    <property type="evidence" value="ECO:0007669"/>
    <property type="project" value="TreeGrafter"/>
</dbReference>
<dbReference type="PANTHER" id="PTHR40588">
    <property type="entry name" value="MRNA INTERFERASE TOXIN YAFQ"/>
    <property type="match status" value="1"/>
</dbReference>
<evidence type="ECO:0000313" key="4">
    <source>
        <dbReference type="Proteomes" id="UP000288388"/>
    </source>
</evidence>
<dbReference type="RefSeq" id="WP_102873154.1">
    <property type="nucleotide sequence ID" value="NZ_JBPFMR010000122.1"/>
</dbReference>
<gene>
    <name evidence="3" type="ORF">EK398_18295</name>
</gene>
<protein>
    <submittedName>
        <fullName evidence="3">Type II toxin-antitoxin system YafQ family toxin</fullName>
    </submittedName>
</protein>
<comment type="caution">
    <text evidence="3">The sequence shown here is derived from an EMBL/GenBank/DDBJ whole genome shotgun (WGS) entry which is preliminary data.</text>
</comment>
<dbReference type="Proteomes" id="UP000288388">
    <property type="component" value="Unassembled WGS sequence"/>
</dbReference>
<dbReference type="PANTHER" id="PTHR40588:SF1">
    <property type="entry name" value="MRNA INTERFERASE TOXIN YAFQ"/>
    <property type="match status" value="1"/>
</dbReference>
<dbReference type="PIRSF" id="PIRSF006156">
    <property type="entry name" value="YafQ"/>
    <property type="match status" value="1"/>
</dbReference>
<dbReference type="AlphaFoldDB" id="A0A2N8PTK3"/>
<dbReference type="Gene3D" id="3.30.2310.20">
    <property type="entry name" value="RelE-like"/>
    <property type="match status" value="1"/>
</dbReference>
<sequence length="96" mass="11494">MLNYQTTKRFDKDVKKLIKQGRSIEKLQQAMELLINEAELGQEYKLHPLEPKNQIPKRWDIHIGGRNSDWIVIFYYVFAKKTIIFERTGSHSDLFR</sequence>
<name>A0A2N8PTK3_ENTAV</name>
<feature type="active site" description="Proton donor" evidence="2">
    <location>
        <position position="91"/>
    </location>
</feature>
<dbReference type="NCBIfam" id="TIGR02385">
    <property type="entry name" value="RelE_StbE"/>
    <property type="match status" value="1"/>
</dbReference>
<organism evidence="3 4">
    <name type="scientific">Enterococcus avium</name>
    <name type="common">Streptococcus avium</name>
    <dbReference type="NCBI Taxonomy" id="33945"/>
    <lineage>
        <taxon>Bacteria</taxon>
        <taxon>Bacillati</taxon>
        <taxon>Bacillota</taxon>
        <taxon>Bacilli</taxon>
        <taxon>Lactobacillales</taxon>
        <taxon>Enterococcaceae</taxon>
        <taxon>Enterococcus</taxon>
    </lineage>
</organism>
<dbReference type="SUPFAM" id="SSF143011">
    <property type="entry name" value="RelE-like"/>
    <property type="match status" value="1"/>
</dbReference>
<dbReference type="InterPro" id="IPR004386">
    <property type="entry name" value="Toxin_YafQ-like"/>
</dbReference>
<dbReference type="GO" id="GO:0006402">
    <property type="term" value="P:mRNA catabolic process"/>
    <property type="evidence" value="ECO:0007669"/>
    <property type="project" value="TreeGrafter"/>
</dbReference>
<dbReference type="EMBL" id="RYZS01000002">
    <property type="protein sequence ID" value="RVU92473.1"/>
    <property type="molecule type" value="Genomic_DNA"/>
</dbReference>
<accession>A0A2N8PTK3</accession>
<evidence type="ECO:0000256" key="1">
    <source>
        <dbReference type="ARBA" id="ARBA00022649"/>
    </source>
</evidence>
<reference evidence="3 4" key="1">
    <citation type="submission" date="2018-12" db="EMBL/GenBank/DDBJ databases">
        <title>A novel vanA-carrying plasmid in a clinical isolate of Enterococcus avium.</title>
        <authorList>
            <person name="Bernasconi O.J."/>
            <person name="Luzzaro F."/>
            <person name="Endimiani A."/>
        </authorList>
    </citation>
    <scope>NUCLEOTIDE SEQUENCE [LARGE SCALE GENOMIC DNA]</scope>
    <source>
        <strain evidence="3 4">LC0559/18</strain>
    </source>
</reference>
<evidence type="ECO:0000313" key="3">
    <source>
        <dbReference type="EMBL" id="RVU92473.1"/>
    </source>
</evidence>
<dbReference type="InterPro" id="IPR007712">
    <property type="entry name" value="RelE/ParE_toxin"/>
</dbReference>